<dbReference type="Pfam" id="PF07873">
    <property type="entry name" value="YabP"/>
    <property type="match status" value="1"/>
</dbReference>
<name>A0A5J5G9U9_9BACL</name>
<evidence type="ECO:0000313" key="2">
    <source>
        <dbReference type="Proteomes" id="UP000367750"/>
    </source>
</evidence>
<evidence type="ECO:0000313" key="1">
    <source>
        <dbReference type="EMBL" id="KAA9003603.1"/>
    </source>
</evidence>
<gene>
    <name evidence="1" type="primary">yabP</name>
    <name evidence="1" type="ORF">F4V43_12860</name>
</gene>
<proteinExistence type="predicted"/>
<comment type="caution">
    <text evidence="1">The sequence shown here is derived from an EMBL/GenBank/DDBJ whole genome shotgun (WGS) entry which is preliminary data.</text>
</comment>
<dbReference type="GO" id="GO:0030435">
    <property type="term" value="P:sporulation resulting in formation of a cellular spore"/>
    <property type="evidence" value="ECO:0007669"/>
    <property type="project" value="InterPro"/>
</dbReference>
<dbReference type="Gene3D" id="2.60.40.2000">
    <property type="match status" value="1"/>
</dbReference>
<dbReference type="InterPro" id="IPR038705">
    <property type="entry name" value="YabP_sf"/>
</dbReference>
<dbReference type="NCBIfam" id="TIGR02892">
    <property type="entry name" value="spore_yabP"/>
    <property type="match status" value="1"/>
</dbReference>
<sequence>MMDSGRPAKQHDLQLRSRKQLDLTGIQNVESFDSEEFLLRTELGGLTIRGTHLHIKHLSLENGQLSLEGNVQSLVYFDPGSQTKSKGLLGKLFK</sequence>
<dbReference type="EMBL" id="VYKK01000016">
    <property type="protein sequence ID" value="KAA9003603.1"/>
    <property type="molecule type" value="Genomic_DNA"/>
</dbReference>
<protein>
    <submittedName>
        <fullName evidence="1">Sporulation protein YabP</fullName>
    </submittedName>
</protein>
<dbReference type="InterPro" id="IPR022476">
    <property type="entry name" value="Spore_YabP/YqfC"/>
</dbReference>
<reference evidence="1 2" key="1">
    <citation type="submission" date="2019-09" db="EMBL/GenBank/DDBJ databases">
        <title>Bacillus ochoae sp. nov., Paenibacillus whitsoniae sp. nov., Paenibacillus spiritus sp. nov. Isolated from the Mars Exploration Rover during spacecraft assembly.</title>
        <authorList>
            <person name="Seuylemezian A."/>
            <person name="Vaishampayan P."/>
        </authorList>
    </citation>
    <scope>NUCLEOTIDE SEQUENCE [LARGE SCALE GENOMIC DNA]</scope>
    <source>
        <strain evidence="1 2">MER_111</strain>
    </source>
</reference>
<dbReference type="Proteomes" id="UP000367750">
    <property type="component" value="Unassembled WGS sequence"/>
</dbReference>
<organism evidence="1 2">
    <name type="scientific">Paenibacillus spiritus</name>
    <dbReference type="NCBI Taxonomy" id="2496557"/>
    <lineage>
        <taxon>Bacteria</taxon>
        <taxon>Bacillati</taxon>
        <taxon>Bacillota</taxon>
        <taxon>Bacilli</taxon>
        <taxon>Bacillales</taxon>
        <taxon>Paenibacillaceae</taxon>
        <taxon>Paenibacillus</taxon>
    </lineage>
</organism>
<dbReference type="PIRSF" id="PIRSF011576">
    <property type="entry name" value="YabP"/>
    <property type="match status" value="1"/>
</dbReference>
<dbReference type="OrthoDB" id="9795125at2"/>
<dbReference type="AlphaFoldDB" id="A0A5J5G9U9"/>
<dbReference type="RefSeq" id="WP_150458658.1">
    <property type="nucleotide sequence ID" value="NZ_VYKK01000016.1"/>
</dbReference>
<dbReference type="InterPro" id="IPR012504">
    <property type="entry name" value="Spore_YabP"/>
</dbReference>
<accession>A0A5J5G9U9</accession>
<keyword evidence="2" id="KW-1185">Reference proteome</keyword>